<feature type="transmembrane region" description="Helical" evidence="1">
    <location>
        <begin position="6"/>
        <end position="27"/>
    </location>
</feature>
<evidence type="ECO:0000256" key="1">
    <source>
        <dbReference type="SAM" id="Phobius"/>
    </source>
</evidence>
<keyword evidence="1" id="KW-0472">Membrane</keyword>
<feature type="transmembrane region" description="Helical" evidence="1">
    <location>
        <begin position="48"/>
        <end position="65"/>
    </location>
</feature>
<dbReference type="AlphaFoldDB" id="A0A316WMM4"/>
<organism evidence="2 3">
    <name type="scientific">Chryseobacterium viscerum</name>
    <dbReference type="NCBI Taxonomy" id="1037377"/>
    <lineage>
        <taxon>Bacteria</taxon>
        <taxon>Pseudomonadati</taxon>
        <taxon>Bacteroidota</taxon>
        <taxon>Flavobacteriia</taxon>
        <taxon>Flavobacteriales</taxon>
        <taxon>Weeksellaceae</taxon>
        <taxon>Chryseobacterium group</taxon>
        <taxon>Chryseobacterium</taxon>
    </lineage>
</organism>
<evidence type="ECO:0000313" key="3">
    <source>
        <dbReference type="Proteomes" id="UP000236413"/>
    </source>
</evidence>
<dbReference type="Proteomes" id="UP000236413">
    <property type="component" value="Unassembled WGS sequence"/>
</dbReference>
<name>A0A316WMM4_9FLAO</name>
<feature type="transmembrane region" description="Helical" evidence="1">
    <location>
        <begin position="71"/>
        <end position="90"/>
    </location>
</feature>
<keyword evidence="1" id="KW-0812">Transmembrane</keyword>
<reference evidence="2 3" key="1">
    <citation type="submission" date="2018-04" db="EMBL/GenBank/DDBJ databases">
        <title>Chryseobacterium oncorhynchi 701B-08T from rainbow trout, and Chryseobacterium viscerum 687B-08T from diseased fish.</title>
        <authorList>
            <person name="Jeong J.-J."/>
            <person name="Lee Y.J."/>
            <person name="Pathiraja D."/>
            <person name="Park B."/>
            <person name="Choi I.-G."/>
            <person name="Kim K.D."/>
        </authorList>
    </citation>
    <scope>NUCLEOTIDE SEQUENCE [LARGE SCALE GENOMIC DNA]</scope>
    <source>
        <strain evidence="2 3">687B-08</strain>
    </source>
</reference>
<keyword evidence="1" id="KW-1133">Transmembrane helix</keyword>
<dbReference type="EMBL" id="PPEG02000003">
    <property type="protein sequence ID" value="PWN62605.1"/>
    <property type="molecule type" value="Genomic_DNA"/>
</dbReference>
<accession>A0A316WMM4</accession>
<proteinExistence type="predicted"/>
<protein>
    <submittedName>
        <fullName evidence="2">Uncharacterized protein</fullName>
    </submittedName>
</protein>
<gene>
    <name evidence="2" type="ORF">C1634_007455</name>
</gene>
<sequence>MKPYALTLAVSIPIIFIVIIFYPDSATNLSHNLNLFSVSEIKPQETKSLVYFYLMGAVFLNYAIFHKHILFKLVYCLLIALNILLIITSLKQF</sequence>
<comment type="caution">
    <text evidence="2">The sequence shown here is derived from an EMBL/GenBank/DDBJ whole genome shotgun (WGS) entry which is preliminary data.</text>
</comment>
<evidence type="ECO:0000313" key="2">
    <source>
        <dbReference type="EMBL" id="PWN62605.1"/>
    </source>
</evidence>